<keyword evidence="9 11" id="KW-0472">Membrane</keyword>
<feature type="domain" description="TonB-dependent receptor-like beta-barrel" evidence="14">
    <location>
        <begin position="461"/>
        <end position="957"/>
    </location>
</feature>
<dbReference type="NCBIfam" id="TIGR04056">
    <property type="entry name" value="OMP_RagA_SusC"/>
    <property type="match status" value="1"/>
</dbReference>
<keyword evidence="13" id="KW-0732">Signal</keyword>
<keyword evidence="3 11" id="KW-1134">Transmembrane beta strand</keyword>
<dbReference type="InterPro" id="IPR037066">
    <property type="entry name" value="Plug_dom_sf"/>
</dbReference>
<dbReference type="InterPro" id="IPR023996">
    <property type="entry name" value="TonB-dep_OMP_SusC/RagA"/>
</dbReference>
<evidence type="ECO:0000256" key="6">
    <source>
        <dbReference type="ARBA" id="ARBA00023004"/>
    </source>
</evidence>
<sequence length="1071" mass="116354">MILASTNSNNYKMKTKFSGILTLLLALVVQLSFAQEKTISGTVSDGSGLPLPGATVLLKGTTAGTSTDFDGNYSIEAKTGDVLVYSFVGYTTKNVTVAASNKINVTLLEDAESLDEVVVTAFGSTRASKSLGYATTKISGDQLNEVSNQNPLESLSGKIAGVDISSPAQPGASTKVIFRGIGSITGSNSPLYVVDGSPIQDNSSSSVGSTSSFDAGTGINDLDPNTIESINFLKGAAATALYGSRGSNGVVVITTKRGKSKLKVNVATSIDLTEVSRVPHFQTRFGTGWAGASYSNVSGEGPLAASNENGSWGPAFNGQVRPWSRIVNNQQLIAPYEVLENNMRDFYENGTSYLTSLNISGGNEKSDVSFTYSRNDVDGVIPSDRDSFAKNNLGLNAGIKGEKFALRASGNYAHKTQRAVPTGQGDDAGFGKSLTQEIIQIPNDKSIIDMEDRSLIWNTPSYFYTPYAQNPYTTLESNNINIKKDRFFGNVNFSYTLTDFLTASFQTSADIDNESVKRFGAIIEYIDGSAQDLAGANEVVGAVQENKYTRREYDSYFNLNLLDTSITDNLSVNGLVGLNYNERNGDQLTVTVNDLDLPNYYELSNSASTPAIVQGNYLRRVFGLYAQAELSFLDRYFLTLSARNDWSSTLPYENNSYFYPSASLAAVVIDNGEHFLKLRGGFARIGNDTNLYSVFSTAGQAVNDGYFGQITYPFGGVNGYEIFGTIENQGLKPEITDEIELGLEARLFNGRLGLDVALYDRKTSDLIVDLPVARSTGYSVVTGNFVDLTNKGIELALTATPVATKNFSWDLTYTFTKNKGEVTNVAGEDDKISIYSAYNINFYAEEGQPLGSFYGPKPAKDDDGNYIVDPNTGYYTYSGEEEYLGTSQRDFIMGLQNSLKYKNFAFNFGFDWKQGGKMYSYTKRLSHFVGNGIETTYNGRNPWIIPGSVVADGSGGYTENTTPVNFEDVTAFYNASQNQAIEGSHVIDKTFIRLRDASLSYTLPNKLLQNTGINNMVFSIYGKNLALWTPSGNPYVDPETTSYGRGIRSEFGEFATNPAQRAYGGSVKFSF</sequence>
<dbReference type="EMBL" id="CP025938">
    <property type="protein sequence ID" value="AUS04660.1"/>
    <property type="molecule type" value="Genomic_DNA"/>
</dbReference>
<dbReference type="NCBIfam" id="TIGR04057">
    <property type="entry name" value="SusC_RagA_signa"/>
    <property type="match status" value="1"/>
</dbReference>
<evidence type="ECO:0000256" key="9">
    <source>
        <dbReference type="ARBA" id="ARBA00023136"/>
    </source>
</evidence>
<feature type="signal peptide" evidence="13">
    <location>
        <begin position="1"/>
        <end position="34"/>
    </location>
</feature>
<dbReference type="Pfam" id="PF13715">
    <property type="entry name" value="CarbopepD_reg_2"/>
    <property type="match status" value="1"/>
</dbReference>
<keyword evidence="17" id="KW-1185">Reference proteome</keyword>
<organism evidence="16 17">
    <name type="scientific">Pseudotamlana carrageenivorans</name>
    <dbReference type="NCBI Taxonomy" id="2069432"/>
    <lineage>
        <taxon>Bacteria</taxon>
        <taxon>Pseudomonadati</taxon>
        <taxon>Bacteroidota</taxon>
        <taxon>Flavobacteriia</taxon>
        <taxon>Flavobacteriales</taxon>
        <taxon>Flavobacteriaceae</taxon>
        <taxon>Pseudotamlana</taxon>
    </lineage>
</organism>
<dbReference type="Gene3D" id="2.170.130.10">
    <property type="entry name" value="TonB-dependent receptor, plug domain"/>
    <property type="match status" value="1"/>
</dbReference>
<dbReference type="KEGG" id="taj:C1A40_03855"/>
<dbReference type="PANTHER" id="PTHR32552:SF81">
    <property type="entry name" value="TONB-DEPENDENT OUTER MEMBRANE RECEPTOR"/>
    <property type="match status" value="1"/>
</dbReference>
<accession>A0A2I7SFM9</accession>
<reference evidence="17" key="1">
    <citation type="submission" date="2018-01" db="EMBL/GenBank/DDBJ databases">
        <title>Complete genome of Tamlana sp. UJ94.</title>
        <authorList>
            <person name="Jung J."/>
            <person name="Chung D."/>
            <person name="Bae S.S."/>
            <person name="Baek K."/>
        </authorList>
    </citation>
    <scope>NUCLEOTIDE SEQUENCE [LARGE SCALE GENOMIC DNA]</scope>
    <source>
        <strain evidence="17">UJ94</strain>
    </source>
</reference>
<keyword evidence="6" id="KW-0408">Iron</keyword>
<evidence type="ECO:0000256" key="11">
    <source>
        <dbReference type="PROSITE-ProRule" id="PRU01360"/>
    </source>
</evidence>
<evidence type="ECO:0000256" key="3">
    <source>
        <dbReference type="ARBA" id="ARBA00022452"/>
    </source>
</evidence>
<dbReference type="GO" id="GO:0009279">
    <property type="term" value="C:cell outer membrane"/>
    <property type="evidence" value="ECO:0007669"/>
    <property type="project" value="UniProtKB-SubCell"/>
</dbReference>
<dbReference type="InterPro" id="IPR008969">
    <property type="entry name" value="CarboxyPept-like_regulatory"/>
</dbReference>
<gene>
    <name evidence="16" type="ORF">C1A40_03855</name>
</gene>
<keyword evidence="10 11" id="KW-0998">Cell outer membrane</keyword>
<dbReference type="InterPro" id="IPR023997">
    <property type="entry name" value="TonB-dep_OMP_SusC/RagA_CS"/>
</dbReference>
<comment type="subcellular location">
    <subcellularLocation>
        <location evidence="1 11">Cell outer membrane</location>
        <topology evidence="1 11">Multi-pass membrane protein</topology>
    </subcellularLocation>
</comment>
<comment type="similarity">
    <text evidence="11 12">Belongs to the TonB-dependent receptor family.</text>
</comment>
<keyword evidence="5 11" id="KW-0812">Transmembrane</keyword>
<evidence type="ECO:0000256" key="12">
    <source>
        <dbReference type="RuleBase" id="RU003357"/>
    </source>
</evidence>
<dbReference type="PROSITE" id="PS52016">
    <property type="entry name" value="TONB_DEPENDENT_REC_3"/>
    <property type="match status" value="1"/>
</dbReference>
<feature type="chain" id="PRO_5014463054" evidence="13">
    <location>
        <begin position="35"/>
        <end position="1071"/>
    </location>
</feature>
<evidence type="ECO:0000256" key="10">
    <source>
        <dbReference type="ARBA" id="ARBA00023237"/>
    </source>
</evidence>
<dbReference type="InterPro" id="IPR039426">
    <property type="entry name" value="TonB-dep_rcpt-like"/>
</dbReference>
<feature type="domain" description="TonB-dependent receptor plug" evidence="15">
    <location>
        <begin position="131"/>
        <end position="250"/>
    </location>
</feature>
<evidence type="ECO:0000256" key="4">
    <source>
        <dbReference type="ARBA" id="ARBA00022496"/>
    </source>
</evidence>
<evidence type="ECO:0000259" key="15">
    <source>
        <dbReference type="Pfam" id="PF07715"/>
    </source>
</evidence>
<evidence type="ECO:0000313" key="16">
    <source>
        <dbReference type="EMBL" id="AUS04660.1"/>
    </source>
</evidence>
<protein>
    <submittedName>
        <fullName evidence="16">SusC/RagA family TonB-linked outer membrane protein</fullName>
    </submittedName>
</protein>
<keyword evidence="8 12" id="KW-0798">TonB box</keyword>
<dbReference type="InterPro" id="IPR000531">
    <property type="entry name" value="Beta-barrel_TonB"/>
</dbReference>
<dbReference type="SUPFAM" id="SSF49464">
    <property type="entry name" value="Carboxypeptidase regulatory domain-like"/>
    <property type="match status" value="1"/>
</dbReference>
<dbReference type="InterPro" id="IPR012910">
    <property type="entry name" value="Plug_dom"/>
</dbReference>
<dbReference type="PANTHER" id="PTHR32552">
    <property type="entry name" value="FERRICHROME IRON RECEPTOR-RELATED"/>
    <property type="match status" value="1"/>
</dbReference>
<proteinExistence type="inferred from homology"/>
<dbReference type="InterPro" id="IPR036942">
    <property type="entry name" value="Beta-barrel_TonB_sf"/>
</dbReference>
<dbReference type="Gene3D" id="2.40.170.20">
    <property type="entry name" value="TonB-dependent receptor, beta-barrel domain"/>
    <property type="match status" value="1"/>
</dbReference>
<dbReference type="Proteomes" id="UP000236592">
    <property type="component" value="Chromosome"/>
</dbReference>
<evidence type="ECO:0000313" key="17">
    <source>
        <dbReference type="Proteomes" id="UP000236592"/>
    </source>
</evidence>
<dbReference type="Pfam" id="PF07715">
    <property type="entry name" value="Plug"/>
    <property type="match status" value="1"/>
</dbReference>
<evidence type="ECO:0000256" key="5">
    <source>
        <dbReference type="ARBA" id="ARBA00022692"/>
    </source>
</evidence>
<dbReference type="SUPFAM" id="SSF56935">
    <property type="entry name" value="Porins"/>
    <property type="match status" value="1"/>
</dbReference>
<dbReference type="Gene3D" id="2.60.40.1120">
    <property type="entry name" value="Carboxypeptidase-like, regulatory domain"/>
    <property type="match status" value="1"/>
</dbReference>
<keyword evidence="4" id="KW-0410">Iron transport</keyword>
<evidence type="ECO:0000259" key="14">
    <source>
        <dbReference type="Pfam" id="PF00593"/>
    </source>
</evidence>
<evidence type="ECO:0000256" key="2">
    <source>
        <dbReference type="ARBA" id="ARBA00022448"/>
    </source>
</evidence>
<dbReference type="GO" id="GO:0006826">
    <property type="term" value="P:iron ion transport"/>
    <property type="evidence" value="ECO:0007669"/>
    <property type="project" value="UniProtKB-KW"/>
</dbReference>
<name>A0A2I7SFM9_9FLAO</name>
<evidence type="ECO:0000256" key="1">
    <source>
        <dbReference type="ARBA" id="ARBA00004571"/>
    </source>
</evidence>
<keyword evidence="7" id="KW-0406">Ion transport</keyword>
<dbReference type="AlphaFoldDB" id="A0A2I7SFM9"/>
<dbReference type="Pfam" id="PF00593">
    <property type="entry name" value="TonB_dep_Rec_b-barrel"/>
    <property type="match status" value="1"/>
</dbReference>
<evidence type="ECO:0000256" key="13">
    <source>
        <dbReference type="SAM" id="SignalP"/>
    </source>
</evidence>
<keyword evidence="2 11" id="KW-0813">Transport</keyword>
<evidence type="ECO:0000256" key="8">
    <source>
        <dbReference type="ARBA" id="ARBA00023077"/>
    </source>
</evidence>
<evidence type="ECO:0000256" key="7">
    <source>
        <dbReference type="ARBA" id="ARBA00023065"/>
    </source>
</evidence>